<dbReference type="RefSeq" id="WP_167013578.1">
    <property type="nucleotide sequence ID" value="NZ_VWXF01000002.1"/>
</dbReference>
<evidence type="ECO:0000313" key="2">
    <source>
        <dbReference type="Proteomes" id="UP001515683"/>
    </source>
</evidence>
<gene>
    <name evidence="1" type="ORF">F3J40_08245</name>
</gene>
<accession>A0ABX0RAN1</accession>
<comment type="caution">
    <text evidence="1">The sequence shown here is derived from an EMBL/GenBank/DDBJ whole genome shotgun (WGS) entry which is preliminary data.</text>
</comment>
<proteinExistence type="predicted"/>
<keyword evidence="2" id="KW-1185">Reference proteome</keyword>
<evidence type="ECO:0000313" key="1">
    <source>
        <dbReference type="EMBL" id="NIF21583.1"/>
    </source>
</evidence>
<reference evidence="1 2" key="1">
    <citation type="journal article" date="2019" name="bioRxiv">
        <title>Bacteria contribute to plant secondary compound degradation in a generalist herbivore system.</title>
        <authorList>
            <person name="Francoeur C.B."/>
            <person name="Khadempour L."/>
            <person name="Moreira-Soto R.D."/>
            <person name="Gotting K."/>
            <person name="Book A.J."/>
            <person name="Pinto-Tomas A.A."/>
            <person name="Keefover-Ring K."/>
            <person name="Currie C.R."/>
        </authorList>
    </citation>
    <scope>NUCLEOTIDE SEQUENCE [LARGE SCALE GENOMIC DNA]</scope>
    <source>
        <strain evidence="1">Acro-835</strain>
    </source>
</reference>
<organism evidence="1 2">
    <name type="scientific">Candidatus Pantoea multigeneris</name>
    <dbReference type="NCBI Taxonomy" id="2608357"/>
    <lineage>
        <taxon>Bacteria</taxon>
        <taxon>Pseudomonadati</taxon>
        <taxon>Pseudomonadota</taxon>
        <taxon>Gammaproteobacteria</taxon>
        <taxon>Enterobacterales</taxon>
        <taxon>Erwiniaceae</taxon>
        <taxon>Pantoea</taxon>
    </lineage>
</organism>
<name>A0ABX0RAN1_9GAMM</name>
<sequence length="73" mass="8166">MTFERFIALLVQVGIPEEILNDADESWQIRHDLALTSAETVALQAKIEHLAPLGFSLWGAEDYSLGEIISLLR</sequence>
<evidence type="ECO:0008006" key="3">
    <source>
        <dbReference type="Google" id="ProtNLM"/>
    </source>
</evidence>
<protein>
    <recommendedName>
        <fullName evidence="3">Acyl carrier protein</fullName>
    </recommendedName>
</protein>
<dbReference type="Proteomes" id="UP001515683">
    <property type="component" value="Unassembled WGS sequence"/>
</dbReference>
<dbReference type="EMBL" id="VWXF01000002">
    <property type="protein sequence ID" value="NIF21583.1"/>
    <property type="molecule type" value="Genomic_DNA"/>
</dbReference>